<dbReference type="Gene3D" id="2.60.120.260">
    <property type="entry name" value="Galactose-binding domain-like"/>
    <property type="match status" value="1"/>
</dbReference>
<name>A0A4Y7TGP3_COPMI</name>
<evidence type="ECO:0000256" key="2">
    <source>
        <dbReference type="SAM" id="SignalP"/>
    </source>
</evidence>
<sequence length="186" mass="20688">MKWPLSTRSAATILCVAAFIAGQTAAQNARNVSFDDQDARITYSPSRSSWTLTEPGEWDAGDGKAHMLSDDPEARASFKFTGVALHYWAARWPYAVLTTLTIDGREFPINLTDSNPAPGSGPPPSQKSSVVFSATDLDNTEHQSQVLRRPPRQRLPQDRQQHNRTSPQRPRMSHRPAPPRKAYQPP</sequence>
<accession>A0A4Y7TGP3</accession>
<comment type="caution">
    <text evidence="3">The sequence shown here is derived from an EMBL/GenBank/DDBJ whole genome shotgun (WGS) entry which is preliminary data.</text>
</comment>
<keyword evidence="4" id="KW-1185">Reference proteome</keyword>
<dbReference type="Proteomes" id="UP000298030">
    <property type="component" value="Unassembled WGS sequence"/>
</dbReference>
<evidence type="ECO:0000256" key="1">
    <source>
        <dbReference type="SAM" id="MobiDB-lite"/>
    </source>
</evidence>
<feature type="chain" id="PRO_5021479986" evidence="2">
    <location>
        <begin position="27"/>
        <end position="186"/>
    </location>
</feature>
<dbReference type="AlphaFoldDB" id="A0A4Y7TGP3"/>
<gene>
    <name evidence="3" type="ORF">FA13DRAFT_224614</name>
</gene>
<keyword evidence="2" id="KW-0732">Signal</keyword>
<protein>
    <submittedName>
        <fullName evidence="3">Uncharacterized protein</fullName>
    </submittedName>
</protein>
<evidence type="ECO:0000313" key="4">
    <source>
        <dbReference type="Proteomes" id="UP000298030"/>
    </source>
</evidence>
<dbReference type="OrthoDB" id="3234968at2759"/>
<dbReference type="STRING" id="71717.A0A4Y7TGP3"/>
<proteinExistence type="predicted"/>
<dbReference type="EMBL" id="QPFP01000014">
    <property type="protein sequence ID" value="TEB32742.1"/>
    <property type="molecule type" value="Genomic_DNA"/>
</dbReference>
<feature type="region of interest" description="Disordered" evidence="1">
    <location>
        <begin position="111"/>
        <end position="186"/>
    </location>
</feature>
<reference evidence="3 4" key="1">
    <citation type="journal article" date="2019" name="Nat. Ecol. Evol.">
        <title>Megaphylogeny resolves global patterns of mushroom evolution.</title>
        <authorList>
            <person name="Varga T."/>
            <person name="Krizsan K."/>
            <person name="Foldi C."/>
            <person name="Dima B."/>
            <person name="Sanchez-Garcia M."/>
            <person name="Sanchez-Ramirez S."/>
            <person name="Szollosi G.J."/>
            <person name="Szarkandi J.G."/>
            <person name="Papp V."/>
            <person name="Albert L."/>
            <person name="Andreopoulos W."/>
            <person name="Angelini C."/>
            <person name="Antonin V."/>
            <person name="Barry K.W."/>
            <person name="Bougher N.L."/>
            <person name="Buchanan P."/>
            <person name="Buyck B."/>
            <person name="Bense V."/>
            <person name="Catcheside P."/>
            <person name="Chovatia M."/>
            <person name="Cooper J."/>
            <person name="Damon W."/>
            <person name="Desjardin D."/>
            <person name="Finy P."/>
            <person name="Geml J."/>
            <person name="Haridas S."/>
            <person name="Hughes K."/>
            <person name="Justo A."/>
            <person name="Karasinski D."/>
            <person name="Kautmanova I."/>
            <person name="Kiss B."/>
            <person name="Kocsube S."/>
            <person name="Kotiranta H."/>
            <person name="LaButti K.M."/>
            <person name="Lechner B.E."/>
            <person name="Liimatainen K."/>
            <person name="Lipzen A."/>
            <person name="Lukacs Z."/>
            <person name="Mihaltcheva S."/>
            <person name="Morgado L.N."/>
            <person name="Niskanen T."/>
            <person name="Noordeloos M.E."/>
            <person name="Ohm R.A."/>
            <person name="Ortiz-Santana B."/>
            <person name="Ovrebo C."/>
            <person name="Racz N."/>
            <person name="Riley R."/>
            <person name="Savchenko A."/>
            <person name="Shiryaev A."/>
            <person name="Soop K."/>
            <person name="Spirin V."/>
            <person name="Szebenyi C."/>
            <person name="Tomsovsky M."/>
            <person name="Tulloss R.E."/>
            <person name="Uehling J."/>
            <person name="Grigoriev I.V."/>
            <person name="Vagvolgyi C."/>
            <person name="Papp T."/>
            <person name="Martin F.M."/>
            <person name="Miettinen O."/>
            <person name="Hibbett D.S."/>
            <person name="Nagy L.G."/>
        </authorList>
    </citation>
    <scope>NUCLEOTIDE SEQUENCE [LARGE SCALE GENOMIC DNA]</scope>
    <source>
        <strain evidence="3 4">FP101781</strain>
    </source>
</reference>
<organism evidence="3 4">
    <name type="scientific">Coprinellus micaceus</name>
    <name type="common">Glistening ink-cap mushroom</name>
    <name type="synonym">Coprinus micaceus</name>
    <dbReference type="NCBI Taxonomy" id="71717"/>
    <lineage>
        <taxon>Eukaryota</taxon>
        <taxon>Fungi</taxon>
        <taxon>Dikarya</taxon>
        <taxon>Basidiomycota</taxon>
        <taxon>Agaricomycotina</taxon>
        <taxon>Agaricomycetes</taxon>
        <taxon>Agaricomycetidae</taxon>
        <taxon>Agaricales</taxon>
        <taxon>Agaricineae</taxon>
        <taxon>Psathyrellaceae</taxon>
        <taxon>Coprinellus</taxon>
    </lineage>
</organism>
<evidence type="ECO:0000313" key="3">
    <source>
        <dbReference type="EMBL" id="TEB32742.1"/>
    </source>
</evidence>
<feature type="signal peptide" evidence="2">
    <location>
        <begin position="1"/>
        <end position="26"/>
    </location>
</feature>